<evidence type="ECO:0000259" key="3">
    <source>
        <dbReference type="Pfam" id="PF25485"/>
    </source>
</evidence>
<gene>
    <name evidence="4" type="ORF">Dda_8935</name>
</gene>
<name>A0AAD6NFP8_DREDA</name>
<proteinExistence type="predicted"/>
<feature type="compositionally biased region" description="Low complexity" evidence="1">
    <location>
        <begin position="507"/>
        <end position="568"/>
    </location>
</feature>
<evidence type="ECO:0000313" key="4">
    <source>
        <dbReference type="EMBL" id="KAJ6256434.1"/>
    </source>
</evidence>
<keyword evidence="5" id="KW-1185">Reference proteome</keyword>
<keyword evidence="2" id="KW-0732">Signal</keyword>
<protein>
    <recommendedName>
        <fullName evidence="3">DUF7908 domain-containing protein</fullName>
    </recommendedName>
</protein>
<feature type="chain" id="PRO_5042116758" description="DUF7908 domain-containing protein" evidence="2">
    <location>
        <begin position="21"/>
        <end position="857"/>
    </location>
</feature>
<reference evidence="4" key="1">
    <citation type="submission" date="2023-01" db="EMBL/GenBank/DDBJ databases">
        <title>The chitinases involved in constricting ring structure development in the nematode-trapping fungus Drechslerella dactyloides.</title>
        <authorList>
            <person name="Wang R."/>
            <person name="Zhang L."/>
            <person name="Tang P."/>
            <person name="Li S."/>
            <person name="Liang L."/>
        </authorList>
    </citation>
    <scope>NUCLEOTIDE SEQUENCE</scope>
    <source>
        <strain evidence="4">YMF1.00031</strain>
    </source>
</reference>
<evidence type="ECO:0000256" key="1">
    <source>
        <dbReference type="SAM" id="MobiDB-lite"/>
    </source>
</evidence>
<feature type="region of interest" description="Disordered" evidence="1">
    <location>
        <begin position="507"/>
        <end position="638"/>
    </location>
</feature>
<evidence type="ECO:0000256" key="2">
    <source>
        <dbReference type="SAM" id="SignalP"/>
    </source>
</evidence>
<dbReference type="AlphaFoldDB" id="A0AAD6NFP8"/>
<dbReference type="Pfam" id="PF25485">
    <property type="entry name" value="DUF7908"/>
    <property type="match status" value="1"/>
</dbReference>
<feature type="domain" description="DUF7908" evidence="3">
    <location>
        <begin position="357"/>
        <end position="490"/>
    </location>
</feature>
<evidence type="ECO:0000313" key="5">
    <source>
        <dbReference type="Proteomes" id="UP001221413"/>
    </source>
</evidence>
<dbReference type="InterPro" id="IPR057230">
    <property type="entry name" value="DUF7908"/>
</dbReference>
<sequence>MRNFQLAALTVPILLGSAYAVPRQYIDDRRSPALVERHGGCGPTTYTIITPKPGMKPTAVTKQFQPVFSCIPEYVVCDSKNRKKCETVYQTTSYRWISTQVPCYNGVATITRVDQPVTIAAYPTNTIETCHCKEAGDCYYAATSTRVAKPTSFPYINSGWNYHVCEFSDYYKWYSGDHSPDYSSSTTGGYNSVPERHGESQPSKWHGKGRWNTKNYGKGSSGGKASSGDYGVDTSNHNGKVAYGEGWKSLQVECHSCMNGACSTYPLGLVSKTYVKTTTHQVPYKINRYFPHNTVLCLENYGITTTIYGPTSINIVLTGITTVTSTVTTTETTTATDTATVLATAVPGSPAIAPAEDVFILGADIAVTDITKGQTRARSFVVCANNVCSLRTTCQGAEVFRINTNGQMTNANRAAMAFANNADVASGSALLRLGTGQITQRFSFNGITLVWTVAGAGNNQPAAFCKNADNSLSVVFASGTPPAGCLPVTFFRIDPFSDECLGNLSNGSGTSSTGGPSSTRPANGGPSSTGPGTQGAGSSTGPASTGPSTSRGPSSTGGSTAGGPSSTGPGTGGSSTGPSSTGPSSTGPSSSGPPNTSSSTTPAATGPSTTGTATGPTTTRPPTTTGTGATTAGPTTTGPAVAVVGTEFCDTLEGVNADGLCQNVGDIDPCAIGNILGLSDLQDCQSTNGKVPTNLLGCLTASDAVACIASCRKTFDTVLLAQQCLKDGGSVDDAQIKCAQTSLSGGNDILYRACVVLEGGAPCSPQFIKDQVLEDVTTYLTECAAAGLLSPAVKTCVDTARLNIDVGSGVTGDLGTAANSLVGGLVGDALGGTSVVGGLVGGLQNCVDLLVESTLGG</sequence>
<dbReference type="EMBL" id="JAQGDS010000013">
    <property type="protein sequence ID" value="KAJ6256434.1"/>
    <property type="molecule type" value="Genomic_DNA"/>
</dbReference>
<feature type="compositionally biased region" description="Low complexity" evidence="1">
    <location>
        <begin position="576"/>
        <end position="638"/>
    </location>
</feature>
<feature type="region of interest" description="Disordered" evidence="1">
    <location>
        <begin position="184"/>
        <end position="231"/>
    </location>
</feature>
<accession>A0AAD6NFP8</accession>
<organism evidence="4 5">
    <name type="scientific">Drechslerella dactyloides</name>
    <name type="common">Nematode-trapping fungus</name>
    <name type="synonym">Arthrobotrys dactyloides</name>
    <dbReference type="NCBI Taxonomy" id="74499"/>
    <lineage>
        <taxon>Eukaryota</taxon>
        <taxon>Fungi</taxon>
        <taxon>Dikarya</taxon>
        <taxon>Ascomycota</taxon>
        <taxon>Pezizomycotina</taxon>
        <taxon>Orbiliomycetes</taxon>
        <taxon>Orbiliales</taxon>
        <taxon>Orbiliaceae</taxon>
        <taxon>Drechslerella</taxon>
    </lineage>
</organism>
<dbReference type="Proteomes" id="UP001221413">
    <property type="component" value="Unassembled WGS sequence"/>
</dbReference>
<feature type="signal peptide" evidence="2">
    <location>
        <begin position="1"/>
        <end position="20"/>
    </location>
</feature>
<comment type="caution">
    <text evidence="4">The sequence shown here is derived from an EMBL/GenBank/DDBJ whole genome shotgun (WGS) entry which is preliminary data.</text>
</comment>